<evidence type="ECO:0000313" key="1">
    <source>
        <dbReference type="EMBL" id="KAJ8900970.1"/>
    </source>
</evidence>
<keyword evidence="2" id="KW-1185">Reference proteome</keyword>
<dbReference type="CDD" id="cd09272">
    <property type="entry name" value="RNase_HI_RT_Ty1"/>
    <property type="match status" value="1"/>
</dbReference>
<gene>
    <name evidence="1" type="ORF">NDN08_000267</name>
</gene>
<organism evidence="1 2">
    <name type="scientific">Rhodosorus marinus</name>
    <dbReference type="NCBI Taxonomy" id="101924"/>
    <lineage>
        <taxon>Eukaryota</taxon>
        <taxon>Rhodophyta</taxon>
        <taxon>Stylonematophyceae</taxon>
        <taxon>Stylonematales</taxon>
        <taxon>Stylonemataceae</taxon>
        <taxon>Rhodosorus</taxon>
    </lineage>
</organism>
<evidence type="ECO:0008006" key="3">
    <source>
        <dbReference type="Google" id="ProtNLM"/>
    </source>
</evidence>
<dbReference type="Proteomes" id="UP001157974">
    <property type="component" value="Unassembled WGS sequence"/>
</dbReference>
<dbReference type="PANTHER" id="PTHR11439">
    <property type="entry name" value="GAG-POL-RELATED RETROTRANSPOSON"/>
    <property type="match status" value="1"/>
</dbReference>
<name>A0AAV8UEQ1_9RHOD</name>
<dbReference type="EMBL" id="JAMWBK010000013">
    <property type="protein sequence ID" value="KAJ8900970.1"/>
    <property type="molecule type" value="Genomic_DNA"/>
</dbReference>
<proteinExistence type="predicted"/>
<sequence>MYAVRGLSAHLHDYTGEDWRSAKRVLRYLQGTDHMTLSLGNKPHKTEVAVYADASWAESEDRKSGTGVCIYLHGALVIYYSRRQRPIATSSSEAEYVATAEGVKSLRWLQQLLVEEHQASHYFSTWCFLSNSFSEAPLAQVTFSSLIIGVSTVPLCRQHLGLPSCVQYIVDINQNDNPLLTI</sequence>
<dbReference type="PANTHER" id="PTHR11439:SF463">
    <property type="entry name" value="REVERSE TRANSCRIPTASE TY1_COPIA-TYPE DOMAIN-CONTAINING PROTEIN"/>
    <property type="match status" value="1"/>
</dbReference>
<evidence type="ECO:0000313" key="2">
    <source>
        <dbReference type="Proteomes" id="UP001157974"/>
    </source>
</evidence>
<reference evidence="1 2" key="1">
    <citation type="journal article" date="2023" name="Nat. Commun.">
        <title>Origin of minicircular mitochondrial genomes in red algae.</title>
        <authorList>
            <person name="Lee Y."/>
            <person name="Cho C.H."/>
            <person name="Lee Y.M."/>
            <person name="Park S.I."/>
            <person name="Yang J.H."/>
            <person name="West J.A."/>
            <person name="Bhattacharya D."/>
            <person name="Yoon H.S."/>
        </authorList>
    </citation>
    <scope>NUCLEOTIDE SEQUENCE [LARGE SCALE GENOMIC DNA]</scope>
    <source>
        <strain evidence="1 2">CCMP1338</strain>
        <tissue evidence="1">Whole cell</tissue>
    </source>
</reference>
<accession>A0AAV8UEQ1</accession>
<comment type="caution">
    <text evidence="1">The sequence shown here is derived from an EMBL/GenBank/DDBJ whole genome shotgun (WGS) entry which is preliminary data.</text>
</comment>
<dbReference type="AlphaFoldDB" id="A0AAV8UEQ1"/>
<protein>
    <recommendedName>
        <fullName evidence="3">Reverse transcriptase Ty1/copia-type domain-containing protein</fullName>
    </recommendedName>
</protein>